<dbReference type="Proteomes" id="UP000030764">
    <property type="component" value="Unassembled WGS sequence"/>
</dbReference>
<sequence length="59" mass="6529">MAGNEEYYEKSWLVQLCDKARGSVPVSDSQITGITISHTVTGFDHSGDPTQLQRDKCDL</sequence>
<evidence type="ECO:0000313" key="2">
    <source>
        <dbReference type="EMBL" id="KFD64345.1"/>
    </source>
</evidence>
<organism evidence="1 3">
    <name type="scientific">Trichuris suis</name>
    <name type="common">pig whipworm</name>
    <dbReference type="NCBI Taxonomy" id="68888"/>
    <lineage>
        <taxon>Eukaryota</taxon>
        <taxon>Metazoa</taxon>
        <taxon>Ecdysozoa</taxon>
        <taxon>Nematoda</taxon>
        <taxon>Enoplea</taxon>
        <taxon>Dorylaimia</taxon>
        <taxon>Trichinellida</taxon>
        <taxon>Trichuridae</taxon>
        <taxon>Trichuris</taxon>
    </lineage>
</organism>
<name>A0A085LLT7_9BILA</name>
<evidence type="ECO:0000313" key="1">
    <source>
        <dbReference type="EMBL" id="KFD45933.1"/>
    </source>
</evidence>
<proteinExistence type="predicted"/>
<dbReference type="AlphaFoldDB" id="A0A085LLT7"/>
<evidence type="ECO:0000313" key="3">
    <source>
        <dbReference type="Proteomes" id="UP000030764"/>
    </source>
</evidence>
<keyword evidence="3" id="KW-1185">Reference proteome</keyword>
<protein>
    <submittedName>
        <fullName evidence="1">Uncharacterized protein</fullName>
    </submittedName>
</protein>
<dbReference type="EMBL" id="KL363409">
    <property type="protein sequence ID" value="KFD45933.1"/>
    <property type="molecule type" value="Genomic_DNA"/>
</dbReference>
<reference evidence="1 3" key="1">
    <citation type="journal article" date="2014" name="Nat. Genet.">
        <title>Genome and transcriptome of the porcine whipworm Trichuris suis.</title>
        <authorList>
            <person name="Jex A.R."/>
            <person name="Nejsum P."/>
            <person name="Schwarz E.M."/>
            <person name="Hu L."/>
            <person name="Young N.D."/>
            <person name="Hall R.S."/>
            <person name="Korhonen P.K."/>
            <person name="Liao S."/>
            <person name="Thamsborg S."/>
            <person name="Xia J."/>
            <person name="Xu P."/>
            <person name="Wang S."/>
            <person name="Scheerlinck J.P."/>
            <person name="Hofmann A."/>
            <person name="Sternberg P.W."/>
            <person name="Wang J."/>
            <person name="Gasser R.B."/>
        </authorList>
    </citation>
    <scope>NUCLEOTIDE SEQUENCE [LARGE SCALE GENOMIC DNA]</scope>
    <source>
        <strain evidence="2">DCEP-RM93F</strain>
        <strain evidence="1">DCEP-RM93M</strain>
    </source>
</reference>
<dbReference type="Proteomes" id="UP000030758">
    <property type="component" value="Unassembled WGS sequence"/>
</dbReference>
<accession>A0A085LLT7</accession>
<gene>
    <name evidence="1" type="ORF">M513_13192</name>
    <name evidence="2" type="ORF">M514_13192</name>
</gene>
<dbReference type="EMBL" id="KL367557">
    <property type="protein sequence ID" value="KFD64345.1"/>
    <property type="molecule type" value="Genomic_DNA"/>
</dbReference>